<evidence type="ECO:0000313" key="2">
    <source>
        <dbReference type="Proteomes" id="UP000630718"/>
    </source>
</evidence>
<organism evidence="1 2">
    <name type="scientific">Streptomyces fumanus</name>
    <dbReference type="NCBI Taxonomy" id="67302"/>
    <lineage>
        <taxon>Bacteria</taxon>
        <taxon>Bacillati</taxon>
        <taxon>Actinomycetota</taxon>
        <taxon>Actinomycetes</taxon>
        <taxon>Kitasatosporales</taxon>
        <taxon>Streptomycetaceae</taxon>
        <taxon>Streptomyces</taxon>
    </lineage>
</organism>
<protein>
    <submittedName>
        <fullName evidence="1">Uncharacterized protein</fullName>
    </submittedName>
</protein>
<dbReference type="Proteomes" id="UP000630718">
    <property type="component" value="Unassembled WGS sequence"/>
</dbReference>
<accession>A0A919AZ17</accession>
<proteinExistence type="predicted"/>
<dbReference type="RefSeq" id="WP_190208411.1">
    <property type="nucleotide sequence ID" value="NZ_BNBI01000023.1"/>
</dbReference>
<gene>
    <name evidence="1" type="ORF">GCM10018772_68780</name>
</gene>
<name>A0A919AZ17_9ACTN</name>
<dbReference type="AlphaFoldDB" id="A0A919AZ17"/>
<sequence>MVHIRRARRAKIATEVDQELPDLTEGERRRVREARLREQAAIEAEDFV</sequence>
<dbReference type="EMBL" id="BNBI01000023">
    <property type="protein sequence ID" value="GHF33396.1"/>
    <property type="molecule type" value="Genomic_DNA"/>
</dbReference>
<reference evidence="1" key="1">
    <citation type="journal article" date="2014" name="Int. J. Syst. Evol. Microbiol.">
        <title>Complete genome sequence of Corynebacterium casei LMG S-19264T (=DSM 44701T), isolated from a smear-ripened cheese.</title>
        <authorList>
            <consortium name="US DOE Joint Genome Institute (JGI-PGF)"/>
            <person name="Walter F."/>
            <person name="Albersmeier A."/>
            <person name="Kalinowski J."/>
            <person name="Ruckert C."/>
        </authorList>
    </citation>
    <scope>NUCLEOTIDE SEQUENCE</scope>
    <source>
        <strain evidence="1">JCM 4477</strain>
    </source>
</reference>
<comment type="caution">
    <text evidence="1">The sequence shown here is derived from an EMBL/GenBank/DDBJ whole genome shotgun (WGS) entry which is preliminary data.</text>
</comment>
<reference evidence="1" key="2">
    <citation type="submission" date="2020-09" db="EMBL/GenBank/DDBJ databases">
        <authorList>
            <person name="Sun Q."/>
            <person name="Ohkuma M."/>
        </authorList>
    </citation>
    <scope>NUCLEOTIDE SEQUENCE</scope>
    <source>
        <strain evidence="1">JCM 4477</strain>
    </source>
</reference>
<evidence type="ECO:0000313" key="1">
    <source>
        <dbReference type="EMBL" id="GHF33396.1"/>
    </source>
</evidence>
<keyword evidence="2" id="KW-1185">Reference proteome</keyword>